<dbReference type="Pfam" id="PF02301">
    <property type="entry name" value="HORMA"/>
    <property type="match status" value="1"/>
</dbReference>
<dbReference type="Gene3D" id="3.30.900.10">
    <property type="entry name" value="HORMA domain"/>
    <property type="match status" value="1"/>
</dbReference>
<evidence type="ECO:0000256" key="1">
    <source>
        <dbReference type="ARBA" id="ARBA00004123"/>
    </source>
</evidence>
<dbReference type="GO" id="GO:0072686">
    <property type="term" value="C:mitotic spindle"/>
    <property type="evidence" value="ECO:0007669"/>
    <property type="project" value="Ensembl"/>
</dbReference>
<feature type="domain" description="HORMA" evidence="8">
    <location>
        <begin position="1"/>
        <end position="205"/>
    </location>
</feature>
<dbReference type="PANTHER" id="PTHR11842">
    <property type="entry name" value="MITOTIC SPINDLE ASSEMBLY CHECKPOINT PROTEIN MAD2"/>
    <property type="match status" value="1"/>
</dbReference>
<keyword evidence="10" id="KW-1185">Reference proteome</keyword>
<reference evidence="9" key="2">
    <citation type="submission" date="2025-08" db="UniProtKB">
        <authorList>
            <consortium name="Ensembl"/>
        </authorList>
    </citation>
    <scope>IDENTIFICATION</scope>
</reference>
<dbReference type="PROSITE" id="PS50815">
    <property type="entry name" value="HORMA"/>
    <property type="match status" value="1"/>
</dbReference>
<protein>
    <submittedName>
        <fullName evidence="9">Mitotic arrest deficient 2 like 1</fullName>
    </submittedName>
</protein>
<dbReference type="GO" id="GO:0000070">
    <property type="term" value="P:mitotic sister chromatid segregation"/>
    <property type="evidence" value="ECO:0007669"/>
    <property type="project" value="Ensembl"/>
</dbReference>
<dbReference type="GO" id="GO:0007094">
    <property type="term" value="P:mitotic spindle assembly checkpoint signaling"/>
    <property type="evidence" value="ECO:0007669"/>
    <property type="project" value="Ensembl"/>
</dbReference>
<dbReference type="Proteomes" id="UP000016666">
    <property type="component" value="Chromosome 4"/>
</dbReference>
<dbReference type="GO" id="GO:1990728">
    <property type="term" value="C:mitotic spindle assembly checkpoint MAD1-MAD2 complex"/>
    <property type="evidence" value="ECO:0007669"/>
    <property type="project" value="Ensembl"/>
</dbReference>
<gene>
    <name evidence="9" type="primary">MAD2L1</name>
</gene>
<dbReference type="GO" id="GO:0033597">
    <property type="term" value="C:mitotic checkpoint complex"/>
    <property type="evidence" value="ECO:0007669"/>
    <property type="project" value="Ensembl"/>
</dbReference>
<dbReference type="GO" id="GO:0090267">
    <property type="term" value="P:positive regulation of mitotic cell cycle spindle assembly checkpoint"/>
    <property type="evidence" value="ECO:0007669"/>
    <property type="project" value="Ensembl"/>
</dbReference>
<dbReference type="GO" id="GO:0051301">
    <property type="term" value="P:cell division"/>
    <property type="evidence" value="ECO:0007669"/>
    <property type="project" value="UniProtKB-KW"/>
</dbReference>
<evidence type="ECO:0000313" key="9">
    <source>
        <dbReference type="Ensembl" id="ENSAPLP00000013626.2"/>
    </source>
</evidence>
<reference evidence="9" key="3">
    <citation type="submission" date="2025-09" db="UniProtKB">
        <authorList>
            <consortium name="Ensembl"/>
        </authorList>
    </citation>
    <scope>IDENTIFICATION</scope>
</reference>
<dbReference type="GO" id="GO:0000132">
    <property type="term" value="P:establishment of mitotic spindle orientation"/>
    <property type="evidence" value="ECO:0007669"/>
    <property type="project" value="Ensembl"/>
</dbReference>
<dbReference type="GO" id="GO:0048471">
    <property type="term" value="C:perinuclear region of cytoplasm"/>
    <property type="evidence" value="ECO:0007669"/>
    <property type="project" value="Ensembl"/>
</dbReference>
<dbReference type="GO" id="GO:0000776">
    <property type="term" value="C:kinetochore"/>
    <property type="evidence" value="ECO:0007669"/>
    <property type="project" value="Ensembl"/>
</dbReference>
<feature type="compositionally biased region" description="Basic and acidic residues" evidence="7">
    <location>
        <begin position="19"/>
        <end position="31"/>
    </location>
</feature>
<dbReference type="GO" id="GO:0000922">
    <property type="term" value="C:spindle pole"/>
    <property type="evidence" value="ECO:0007669"/>
    <property type="project" value="Ensembl"/>
</dbReference>
<keyword evidence="6" id="KW-0131">Cell cycle</keyword>
<sequence>MSPPSLWDQQHPVPAGHLPPRDLHPRPEVRAHPAGHHRPRAEELPQQRGGADERCPGGGMEAQGRCLGSAPPLTVPGLLLSEWLCKCLVQRLVVVISSIESNEVLERWQFDIECDKTAKDETVPREKSQKAIQDEIRSVIRQITATVTFLPLLETACAFDLLIYTDKDMAVPEKWEESGPQFIANSEEVRLRSFTTTIHKVNSMVAYKKDSFP</sequence>
<dbReference type="AlphaFoldDB" id="U3J299"/>
<proteinExistence type="inferred from homology"/>
<evidence type="ECO:0000256" key="4">
    <source>
        <dbReference type="ARBA" id="ARBA00022776"/>
    </source>
</evidence>
<dbReference type="GeneTree" id="ENSGT00940000153395"/>
<evidence type="ECO:0000256" key="3">
    <source>
        <dbReference type="ARBA" id="ARBA00022618"/>
    </source>
</evidence>
<name>U3J299_ANAPP</name>
<dbReference type="GO" id="GO:0044615">
    <property type="term" value="C:nuclear pore nuclear basket"/>
    <property type="evidence" value="ECO:0007669"/>
    <property type="project" value="Ensembl"/>
</dbReference>
<comment type="similarity">
    <text evidence="2">Belongs to the MAD2 family.</text>
</comment>
<feature type="region of interest" description="Disordered" evidence="7">
    <location>
        <begin position="1"/>
        <end position="57"/>
    </location>
</feature>
<reference evidence="9 10" key="1">
    <citation type="submission" date="2017-10" db="EMBL/GenBank/DDBJ databases">
        <title>A new Pekin duck reference genome.</title>
        <authorList>
            <person name="Hou Z.-C."/>
            <person name="Zhou Z.-K."/>
            <person name="Zhu F."/>
            <person name="Hou S.-S."/>
        </authorList>
    </citation>
    <scope>NUCLEOTIDE SEQUENCE [LARGE SCALE GENOMIC DNA]</scope>
</reference>
<evidence type="ECO:0000256" key="7">
    <source>
        <dbReference type="SAM" id="MobiDB-lite"/>
    </source>
</evidence>
<dbReference type="InterPro" id="IPR045091">
    <property type="entry name" value="Mad2-like"/>
</dbReference>
<dbReference type="Ensembl" id="ENSAPLT00000014388.2">
    <property type="protein sequence ID" value="ENSAPLP00000013626.2"/>
    <property type="gene ID" value="ENSAPLG00000013807.2"/>
</dbReference>
<dbReference type="GO" id="GO:0051660">
    <property type="term" value="P:establishment of centrosome localization"/>
    <property type="evidence" value="ECO:0007669"/>
    <property type="project" value="Ensembl"/>
</dbReference>
<dbReference type="HOGENOM" id="CLU_072097_2_0_1"/>
<keyword evidence="4" id="KW-0498">Mitosis</keyword>
<dbReference type="GO" id="GO:0042803">
    <property type="term" value="F:protein homodimerization activity"/>
    <property type="evidence" value="ECO:0007669"/>
    <property type="project" value="Ensembl"/>
</dbReference>
<dbReference type="InterPro" id="IPR003511">
    <property type="entry name" value="HORMA_dom"/>
</dbReference>
<evidence type="ECO:0000259" key="8">
    <source>
        <dbReference type="PROSITE" id="PS50815"/>
    </source>
</evidence>
<comment type="subcellular location">
    <subcellularLocation>
        <location evidence="1">Nucleus</location>
    </subcellularLocation>
</comment>
<evidence type="ECO:0000256" key="2">
    <source>
        <dbReference type="ARBA" id="ARBA00010348"/>
    </source>
</evidence>
<accession>U3J299</accession>
<dbReference type="STRING" id="8840.ENSAPLP00000013626"/>
<keyword evidence="3" id="KW-0132">Cell division</keyword>
<dbReference type="FunFam" id="3.30.900.10:FF:000027">
    <property type="entry name" value="Uncharacterized protein"/>
    <property type="match status" value="1"/>
</dbReference>
<feature type="compositionally biased region" description="Basic and acidic residues" evidence="7">
    <location>
        <begin position="40"/>
        <end position="55"/>
    </location>
</feature>
<dbReference type="PANTHER" id="PTHR11842:SF11">
    <property type="entry name" value="MITOTIC SPINDLE ASSEMBLY CHECKPOINT PROTEIN MAD2A"/>
    <property type="match status" value="1"/>
</dbReference>
<evidence type="ECO:0000313" key="10">
    <source>
        <dbReference type="Proteomes" id="UP000016666"/>
    </source>
</evidence>
<dbReference type="GO" id="GO:0005654">
    <property type="term" value="C:nucleoplasm"/>
    <property type="evidence" value="ECO:0007669"/>
    <property type="project" value="Ensembl"/>
</dbReference>
<keyword evidence="5" id="KW-0539">Nucleus</keyword>
<dbReference type="InterPro" id="IPR036570">
    <property type="entry name" value="HORMA_dom_sf"/>
</dbReference>
<dbReference type="GO" id="GO:0005829">
    <property type="term" value="C:cytosol"/>
    <property type="evidence" value="ECO:0007669"/>
    <property type="project" value="Ensembl"/>
</dbReference>
<dbReference type="GO" id="GO:0042177">
    <property type="term" value="P:negative regulation of protein catabolic process"/>
    <property type="evidence" value="ECO:0007669"/>
    <property type="project" value="Ensembl"/>
</dbReference>
<dbReference type="SUPFAM" id="SSF56019">
    <property type="entry name" value="The spindle assembly checkpoint protein mad2"/>
    <property type="match status" value="1"/>
</dbReference>
<organism evidence="9 10">
    <name type="scientific">Anas platyrhynchos platyrhynchos</name>
    <name type="common">Northern mallard</name>
    <dbReference type="NCBI Taxonomy" id="8840"/>
    <lineage>
        <taxon>Eukaryota</taxon>
        <taxon>Metazoa</taxon>
        <taxon>Chordata</taxon>
        <taxon>Craniata</taxon>
        <taxon>Vertebrata</taxon>
        <taxon>Euteleostomi</taxon>
        <taxon>Archelosauria</taxon>
        <taxon>Archosauria</taxon>
        <taxon>Dinosauria</taxon>
        <taxon>Saurischia</taxon>
        <taxon>Theropoda</taxon>
        <taxon>Coelurosauria</taxon>
        <taxon>Aves</taxon>
        <taxon>Neognathae</taxon>
        <taxon>Galloanserae</taxon>
        <taxon>Anseriformes</taxon>
        <taxon>Anatidae</taxon>
        <taxon>Anatinae</taxon>
        <taxon>Anas</taxon>
    </lineage>
</organism>
<evidence type="ECO:0000256" key="5">
    <source>
        <dbReference type="ARBA" id="ARBA00023242"/>
    </source>
</evidence>
<evidence type="ECO:0000256" key="6">
    <source>
        <dbReference type="ARBA" id="ARBA00023306"/>
    </source>
</evidence>